<sequence length="91" mass="10188">MFAPIQSQLNKLNDQFDAVIEHPFVNTLLLNIATIAAIIVGVVSYAYSGLREWYNNGGKHQIINNSCKVLQFVNKTAEGIYYKLEDAEPTV</sequence>
<accession>A0AC61TTK2</accession>
<keyword evidence="2" id="KW-1185">Reference proteome</keyword>
<dbReference type="Proteomes" id="UP000829362">
    <property type="component" value="Segment"/>
</dbReference>
<proteinExistence type="predicted"/>
<reference evidence="1" key="1">
    <citation type="submission" date="2021-11" db="EMBL/GenBank/DDBJ databases">
        <authorList>
            <person name="Rong C."/>
            <person name="Yang Y."/>
            <person name="Li S."/>
            <person name="Zhou K."/>
            <person name="Xu Y."/>
            <person name="Zhang R."/>
            <person name="Zhang Y."/>
        </authorList>
    </citation>
    <scope>NUCLEOTIDE SEQUENCE</scope>
</reference>
<evidence type="ECO:0000313" key="2">
    <source>
        <dbReference type="Proteomes" id="UP000829362"/>
    </source>
</evidence>
<dbReference type="EMBL" id="OL473597">
    <property type="protein sequence ID" value="UNH61130.1"/>
    <property type="molecule type" value="Genomic_DNA"/>
</dbReference>
<organism evidence="1 2">
    <name type="scientific">Synechococcus phage S-SZBM1</name>
    <dbReference type="NCBI Taxonomy" id="2926475"/>
    <lineage>
        <taxon>Viruses</taxon>
        <taxon>Duplodnaviria</taxon>
        <taxon>Heunggongvirae</taxon>
        <taxon>Uroviricota</taxon>
        <taxon>Caudoviricetes</taxon>
        <taxon>Pantevenvirales</taxon>
        <taxon>Kyanoviridae</taxon>
        <taxon>Shenzhenivirus</taxon>
        <taxon>Shenzhenivirus sszbm1</taxon>
    </lineage>
</organism>
<gene>
    <name evidence="1" type="ORF">SSZBM1_13</name>
</gene>
<evidence type="ECO:0000313" key="1">
    <source>
        <dbReference type="EMBL" id="UNH61130.1"/>
    </source>
</evidence>
<name>A0AC61TTK2_9CAUD</name>
<protein>
    <submittedName>
        <fullName evidence="1">Uncharacterized protein</fullName>
    </submittedName>
</protein>